<dbReference type="EMBL" id="JBHLXP010000004">
    <property type="protein sequence ID" value="MFC0049866.1"/>
    <property type="molecule type" value="Genomic_DNA"/>
</dbReference>
<proteinExistence type="predicted"/>
<gene>
    <name evidence="2" type="ORF">ACFFJP_16315</name>
</gene>
<accession>A0ABV6BG59</accession>
<feature type="chain" id="PRO_5046948519" evidence="1">
    <location>
        <begin position="25"/>
        <end position="440"/>
    </location>
</feature>
<dbReference type="Proteomes" id="UP001589813">
    <property type="component" value="Unassembled WGS sequence"/>
</dbReference>
<feature type="signal peptide" evidence="1">
    <location>
        <begin position="1"/>
        <end position="24"/>
    </location>
</feature>
<protein>
    <submittedName>
        <fullName evidence="2">Tetratricopeptide repeat protein</fullName>
    </submittedName>
</protein>
<comment type="caution">
    <text evidence="2">The sequence shown here is derived from an EMBL/GenBank/DDBJ whole genome shotgun (WGS) entry which is preliminary data.</text>
</comment>
<keyword evidence="3" id="KW-1185">Reference proteome</keyword>
<keyword evidence="1" id="KW-0732">Signal</keyword>
<evidence type="ECO:0000313" key="3">
    <source>
        <dbReference type="Proteomes" id="UP001589813"/>
    </source>
</evidence>
<evidence type="ECO:0000313" key="2">
    <source>
        <dbReference type="EMBL" id="MFC0049866.1"/>
    </source>
</evidence>
<dbReference type="SUPFAM" id="SSF56935">
    <property type="entry name" value="Porins"/>
    <property type="match status" value="1"/>
</dbReference>
<dbReference type="Pfam" id="PF14559">
    <property type="entry name" value="TPR_19"/>
    <property type="match status" value="1"/>
</dbReference>
<dbReference type="Gene3D" id="1.25.40.10">
    <property type="entry name" value="Tetratricopeptide repeat domain"/>
    <property type="match status" value="1"/>
</dbReference>
<name>A0ABV6BG59_9GAMM</name>
<dbReference type="RefSeq" id="WP_377246538.1">
    <property type="nucleotide sequence ID" value="NZ_JBHLXP010000004.1"/>
</dbReference>
<dbReference type="InterPro" id="IPR011990">
    <property type="entry name" value="TPR-like_helical_dom_sf"/>
</dbReference>
<evidence type="ECO:0000256" key="1">
    <source>
        <dbReference type="SAM" id="SignalP"/>
    </source>
</evidence>
<sequence>MTLTHLQHRVVCWFALLMLLPAMARASAPESLAKLEALLKQQDYRAAWLQATELLTSQEGEPRFDYLYALAARGTGHLHQAVFALERALQSDPQSLDIRLALAVSYFELGNLPAAQRELQQLDKTALPEDASRLVRNYLQRINSQQDPSQGYWQNWLQISAGNDSNPNSGVDDEFVLIPLLGQVRLFEQSREHSSSFNELQAQLNWILPRDQHSAFYLSAALLHGTYSEDDVFSRTYASAVAGYQTRWQGYRLLAELFYRPIRLDGDSYLDYQGIKTTISRPISATTELGLDLTYARQSYTTLLALDKTHLLAESWLTTRSGNAEHKFHLRWGMDNSDTRRTDFNSRDYLGLGYRWQQMLSDQWLSNLSLDYLSGAYDEPHPLFAELRDDSYYKAELELSYTFNKQWRLLANISHLRNDSNIAIYQYRRSRGGIGVRYAF</sequence>
<dbReference type="SUPFAM" id="SSF48452">
    <property type="entry name" value="TPR-like"/>
    <property type="match status" value="1"/>
</dbReference>
<reference evidence="2 3" key="1">
    <citation type="submission" date="2024-09" db="EMBL/GenBank/DDBJ databases">
        <authorList>
            <person name="Sun Q."/>
            <person name="Mori K."/>
        </authorList>
    </citation>
    <scope>NUCLEOTIDE SEQUENCE [LARGE SCALE GENOMIC DNA]</scope>
    <source>
        <strain evidence="2 3">KCTC 23315</strain>
    </source>
</reference>
<organism evidence="2 3">
    <name type="scientific">Rheinheimera tilapiae</name>
    <dbReference type="NCBI Taxonomy" id="875043"/>
    <lineage>
        <taxon>Bacteria</taxon>
        <taxon>Pseudomonadati</taxon>
        <taxon>Pseudomonadota</taxon>
        <taxon>Gammaproteobacteria</taxon>
        <taxon>Chromatiales</taxon>
        <taxon>Chromatiaceae</taxon>
        <taxon>Rheinheimera</taxon>
    </lineage>
</organism>